<dbReference type="PANTHER" id="PTHR34512">
    <property type="entry name" value="CELL SURFACE PROTEIN"/>
    <property type="match status" value="1"/>
</dbReference>
<gene>
    <name evidence="2" type="ORF">I7X12_08475</name>
</gene>
<reference evidence="2 3" key="1">
    <citation type="submission" date="2020-12" db="EMBL/GenBank/DDBJ databases">
        <title>Halosimplex halophilum sp. nov. and Halosimplex salinum sp. nov., two new members of the genus Halosimplex.</title>
        <authorList>
            <person name="Cui H.L."/>
        </authorList>
    </citation>
    <scope>NUCLEOTIDE SEQUENCE [LARGE SCALE GENOMIC DNA]</scope>
    <source>
        <strain evidence="2 3">YGH94</strain>
    </source>
</reference>
<dbReference type="InterPro" id="IPR018391">
    <property type="entry name" value="PQQ_b-propeller_rpt"/>
</dbReference>
<feature type="domain" description="EF-hand" evidence="1">
    <location>
        <begin position="413"/>
        <end position="438"/>
    </location>
</feature>
<dbReference type="InterPro" id="IPR018247">
    <property type="entry name" value="EF_Hand_1_Ca_BS"/>
</dbReference>
<dbReference type="PROSITE" id="PS51318">
    <property type="entry name" value="TAT"/>
    <property type="match status" value="1"/>
</dbReference>
<name>A0A7U3WAI3_9EURY</name>
<dbReference type="SUPFAM" id="SSF50998">
    <property type="entry name" value="Quinoprotein alcohol dehydrogenase-like"/>
    <property type="match status" value="2"/>
</dbReference>
<accession>A0A7U3WAI3</accession>
<dbReference type="AlphaFoldDB" id="A0A7U3WAI3"/>
<dbReference type="OrthoDB" id="136681at2157"/>
<dbReference type="InterPro" id="IPR015943">
    <property type="entry name" value="WD40/YVTN_repeat-like_dom_sf"/>
</dbReference>
<dbReference type="PROSITE" id="PS00018">
    <property type="entry name" value="EF_HAND_1"/>
    <property type="match status" value="1"/>
</dbReference>
<keyword evidence="3" id="KW-1185">Reference proteome</keyword>
<dbReference type="EMBL" id="CP065856">
    <property type="protein sequence ID" value="QPV64628.1"/>
    <property type="molecule type" value="Genomic_DNA"/>
</dbReference>
<dbReference type="PANTHER" id="PTHR34512:SF30">
    <property type="entry name" value="OUTER MEMBRANE PROTEIN ASSEMBLY FACTOR BAMB"/>
    <property type="match status" value="1"/>
</dbReference>
<protein>
    <submittedName>
        <fullName evidence="2">PQQ-binding-like beta-propeller repeat protein</fullName>
    </submittedName>
</protein>
<dbReference type="KEGG" id="hlt:I7X12_08475"/>
<dbReference type="GO" id="GO:0005509">
    <property type="term" value="F:calcium ion binding"/>
    <property type="evidence" value="ECO:0007669"/>
    <property type="project" value="InterPro"/>
</dbReference>
<dbReference type="Proteomes" id="UP000595001">
    <property type="component" value="Chromosome"/>
</dbReference>
<evidence type="ECO:0000313" key="3">
    <source>
        <dbReference type="Proteomes" id="UP000595001"/>
    </source>
</evidence>
<dbReference type="RefSeq" id="WP_198063394.1">
    <property type="nucleotide sequence ID" value="NZ_CP065856.1"/>
</dbReference>
<organism evidence="2 3">
    <name type="scientific">Halosimplex litoreum</name>
    <dbReference type="NCBI Taxonomy" id="1198301"/>
    <lineage>
        <taxon>Archaea</taxon>
        <taxon>Methanobacteriati</taxon>
        <taxon>Methanobacteriota</taxon>
        <taxon>Stenosarchaea group</taxon>
        <taxon>Halobacteria</taxon>
        <taxon>Halobacteriales</taxon>
        <taxon>Haloarculaceae</taxon>
        <taxon>Halosimplex</taxon>
    </lineage>
</organism>
<evidence type="ECO:0000259" key="1">
    <source>
        <dbReference type="PROSITE" id="PS50222"/>
    </source>
</evidence>
<dbReference type="InterPro" id="IPR002048">
    <property type="entry name" value="EF_hand_dom"/>
</dbReference>
<sequence>MRGPSATRRELLRGAMAVAGSSVLGITTAEATEREFNQRTYAVDARHTGFVDANHLPKEDDKVSQEWEFDIGDTVQDRVTSSPALVDGTLYFGSWNEHVYAVDADDGTQKWRTHVYTDVRTSPAVADGMVYVGAGPDLWATAGHLYALDAETGTIEWEFEPQHADEPGRSEKVGASPVVVDGTVYVGTKDSYLYALDADSGEKRWEFDAGGWIKFAPAVTSDTVYVPAAQGGGAIVAVNRSDGTERWRYDIGDWTGLANGSPTVSDGRVIVGVEESEYRLLALGVDEGEKLWSRNFPRPFGDTVAVAHGSVYVHNDELYALDPTDGSQQWMAEIGSGYRSSPLVVGDIVIACGDTTYAVDAGSGDVYWSIPGGGGGHVAVGADRIYVPELGGKVYGYSVASGSSGEALSGPAADYDADGDGEITVSELLTAADDYADGDLSLGELADVAAVFAAS</sequence>
<dbReference type="GeneID" id="60588522"/>
<dbReference type="SMART" id="SM00564">
    <property type="entry name" value="PQQ"/>
    <property type="match status" value="8"/>
</dbReference>
<evidence type="ECO:0000313" key="2">
    <source>
        <dbReference type="EMBL" id="QPV64628.1"/>
    </source>
</evidence>
<dbReference type="Gene3D" id="2.130.10.10">
    <property type="entry name" value="YVTN repeat-like/Quinoprotein amine dehydrogenase"/>
    <property type="match status" value="2"/>
</dbReference>
<proteinExistence type="predicted"/>
<dbReference type="InterPro" id="IPR006311">
    <property type="entry name" value="TAT_signal"/>
</dbReference>
<dbReference type="PROSITE" id="PS50222">
    <property type="entry name" value="EF_HAND_2"/>
    <property type="match status" value="1"/>
</dbReference>
<dbReference type="InterPro" id="IPR011047">
    <property type="entry name" value="Quinoprotein_ADH-like_sf"/>
</dbReference>
<dbReference type="Pfam" id="PF13360">
    <property type="entry name" value="PQQ_2"/>
    <property type="match status" value="2"/>
</dbReference>
<dbReference type="InterPro" id="IPR002372">
    <property type="entry name" value="PQQ_rpt_dom"/>
</dbReference>